<gene>
    <name evidence="7" type="ORF">AMS66_31420</name>
</gene>
<evidence type="ECO:0000313" key="8">
    <source>
        <dbReference type="Proteomes" id="UP000037688"/>
    </source>
</evidence>
<evidence type="ECO:0000256" key="2">
    <source>
        <dbReference type="ARBA" id="ARBA00022748"/>
    </source>
</evidence>
<dbReference type="Gene3D" id="3.40.30.10">
    <property type="entry name" value="Glutaredoxin"/>
    <property type="match status" value="1"/>
</dbReference>
<evidence type="ECO:0000313" key="7">
    <source>
        <dbReference type="EMBL" id="KOY12892.1"/>
    </source>
</evidence>
<keyword evidence="4" id="KW-1015">Disulfide bond</keyword>
<dbReference type="EMBL" id="LITU01000083">
    <property type="protein sequence ID" value="KOY12892.1"/>
    <property type="molecule type" value="Genomic_DNA"/>
</dbReference>
<dbReference type="GO" id="GO:0030313">
    <property type="term" value="C:cell envelope"/>
    <property type="evidence" value="ECO:0007669"/>
    <property type="project" value="UniProtKB-SubCell"/>
</dbReference>
<evidence type="ECO:0000259" key="6">
    <source>
        <dbReference type="PROSITE" id="PS51352"/>
    </source>
</evidence>
<dbReference type="AlphaFoldDB" id="A0A0M9BK10"/>
<comment type="caution">
    <text evidence="7">The sequence shown here is derived from an EMBL/GenBank/DDBJ whole genome shotgun (WGS) entry which is preliminary data.</text>
</comment>
<keyword evidence="3" id="KW-0812">Transmembrane</keyword>
<feature type="domain" description="Thioredoxin" evidence="6">
    <location>
        <begin position="35"/>
        <end position="173"/>
    </location>
</feature>
<evidence type="ECO:0000256" key="3">
    <source>
        <dbReference type="ARBA" id="ARBA00022968"/>
    </source>
</evidence>
<dbReference type="SUPFAM" id="SSF52833">
    <property type="entry name" value="Thioredoxin-like"/>
    <property type="match status" value="1"/>
</dbReference>
<keyword evidence="8" id="KW-1185">Reference proteome</keyword>
<reference evidence="7 8" key="1">
    <citation type="submission" date="2015-08" db="EMBL/GenBank/DDBJ databases">
        <title>Draft genome sequence of cellulolytic and xylanolytic Paenibacillus sp. A59, isolated from a decaying forest soil from Patagonia, Argentina.</title>
        <authorList>
            <person name="Ghio S."/>
            <person name="Caceres A.M."/>
            <person name="Talia P."/>
            <person name="Grasso D."/>
            <person name="Campos E."/>
        </authorList>
    </citation>
    <scope>NUCLEOTIDE SEQUENCE [LARGE SCALE GENOMIC DNA]</scope>
    <source>
        <strain evidence="7 8">A59</strain>
    </source>
</reference>
<evidence type="ECO:0000256" key="4">
    <source>
        <dbReference type="ARBA" id="ARBA00023157"/>
    </source>
</evidence>
<dbReference type="PROSITE" id="PS00194">
    <property type="entry name" value="THIOREDOXIN_1"/>
    <property type="match status" value="1"/>
</dbReference>
<keyword evidence="2" id="KW-0201">Cytochrome c-type biogenesis</keyword>
<dbReference type="GO" id="GO:0016491">
    <property type="term" value="F:oxidoreductase activity"/>
    <property type="evidence" value="ECO:0007669"/>
    <property type="project" value="InterPro"/>
</dbReference>
<dbReference type="InterPro" id="IPR017937">
    <property type="entry name" value="Thioredoxin_CS"/>
</dbReference>
<sequence length="175" mass="19160">MGKSRRAVQIVILLLILVLGGYAITTSVSGSNGKPKEGDKAPSFELLGLDGQVHTSEEYKGKAMVINFWGTWCEPCVKEMPALQAQADKWKDQGVQFVGINVGEDQMTVENFVQQVGVTFPIMLDRDKNSIRDFGISPMPTTFFVSDTGKISTIHIGQLDLDTLDAQISQLAKQP</sequence>
<dbReference type="OrthoDB" id="25753at2"/>
<dbReference type="PROSITE" id="PS51352">
    <property type="entry name" value="THIOREDOXIN_2"/>
    <property type="match status" value="1"/>
</dbReference>
<name>A0A0M9BK10_9BACL</name>
<comment type="subcellular location">
    <subcellularLocation>
        <location evidence="1">Cell envelope</location>
    </subcellularLocation>
</comment>
<dbReference type="CDD" id="cd02966">
    <property type="entry name" value="TlpA_like_family"/>
    <property type="match status" value="1"/>
</dbReference>
<dbReference type="GO" id="GO:0016209">
    <property type="term" value="F:antioxidant activity"/>
    <property type="evidence" value="ECO:0007669"/>
    <property type="project" value="InterPro"/>
</dbReference>
<evidence type="ECO:0000256" key="1">
    <source>
        <dbReference type="ARBA" id="ARBA00004196"/>
    </source>
</evidence>
<dbReference type="InterPro" id="IPR036249">
    <property type="entry name" value="Thioredoxin-like_sf"/>
</dbReference>
<dbReference type="Pfam" id="PF00578">
    <property type="entry name" value="AhpC-TSA"/>
    <property type="match status" value="1"/>
</dbReference>
<protein>
    <submittedName>
        <fullName evidence="7">Alkyl hydroperoxide reductase</fullName>
    </submittedName>
</protein>
<dbReference type="Proteomes" id="UP000037688">
    <property type="component" value="Unassembled WGS sequence"/>
</dbReference>
<evidence type="ECO:0000256" key="5">
    <source>
        <dbReference type="ARBA" id="ARBA00023284"/>
    </source>
</evidence>
<dbReference type="InterPro" id="IPR000866">
    <property type="entry name" value="AhpC/TSA"/>
</dbReference>
<keyword evidence="3" id="KW-0735">Signal-anchor</keyword>
<organism evidence="7 8">
    <name type="scientific">Paenibacillus xylanivorans</name>
    <dbReference type="NCBI Taxonomy" id="1705561"/>
    <lineage>
        <taxon>Bacteria</taxon>
        <taxon>Bacillati</taxon>
        <taxon>Bacillota</taxon>
        <taxon>Bacilli</taxon>
        <taxon>Bacillales</taxon>
        <taxon>Paenibacillaceae</taxon>
        <taxon>Paenibacillus</taxon>
    </lineage>
</organism>
<dbReference type="InterPro" id="IPR013766">
    <property type="entry name" value="Thioredoxin_domain"/>
</dbReference>
<keyword evidence="5" id="KW-0676">Redox-active center</keyword>
<dbReference type="PANTHER" id="PTHR42852">
    <property type="entry name" value="THIOL:DISULFIDE INTERCHANGE PROTEIN DSBE"/>
    <property type="match status" value="1"/>
</dbReference>
<dbReference type="PANTHER" id="PTHR42852:SF6">
    <property type="entry name" value="THIOL:DISULFIDE INTERCHANGE PROTEIN DSBE"/>
    <property type="match status" value="1"/>
</dbReference>
<proteinExistence type="predicted"/>
<dbReference type="PATRIC" id="fig|1705561.3.peg.6654"/>
<dbReference type="GO" id="GO:0017004">
    <property type="term" value="P:cytochrome complex assembly"/>
    <property type="evidence" value="ECO:0007669"/>
    <property type="project" value="UniProtKB-KW"/>
</dbReference>
<accession>A0A0M9BK10</accession>
<dbReference type="RefSeq" id="WP_053784499.1">
    <property type="nucleotide sequence ID" value="NZ_LITU01000083.1"/>
</dbReference>
<dbReference type="InterPro" id="IPR050553">
    <property type="entry name" value="Thioredoxin_ResA/DsbE_sf"/>
</dbReference>